<gene>
    <name evidence="4" type="ORF">FJR48_02020</name>
</gene>
<comment type="subcellular location">
    <subcellularLocation>
        <location evidence="2">Cytoplasm</location>
    </subcellularLocation>
</comment>
<dbReference type="PANTHER" id="PTHR13932:SF5">
    <property type="entry name" value="RADICAL S-ADENOSYL METHIONINE DOMAIN-CONTAINING PROTEIN 1, MITOCHONDRIAL"/>
    <property type="match status" value="1"/>
</dbReference>
<dbReference type="NCBIfam" id="TIGR00539">
    <property type="entry name" value="hemN_rel"/>
    <property type="match status" value="1"/>
</dbReference>
<dbReference type="InterPro" id="IPR006638">
    <property type="entry name" value="Elp3/MiaA/NifB-like_rSAM"/>
</dbReference>
<evidence type="ECO:0000313" key="4">
    <source>
        <dbReference type="EMBL" id="QFR48567.1"/>
    </source>
</evidence>
<dbReference type="InterPro" id="IPR023404">
    <property type="entry name" value="rSAM_horseshoe"/>
</dbReference>
<dbReference type="Pfam" id="PF04055">
    <property type="entry name" value="Radical_SAM"/>
    <property type="match status" value="1"/>
</dbReference>
<dbReference type="PROSITE" id="PS51918">
    <property type="entry name" value="RADICAL_SAM"/>
    <property type="match status" value="1"/>
</dbReference>
<keyword evidence="2" id="KW-0004">4Fe-4S</keyword>
<dbReference type="RefSeq" id="WP_152306510.1">
    <property type="nucleotide sequence ID" value="NZ_CP043617.1"/>
</dbReference>
<dbReference type="SMART" id="SM00729">
    <property type="entry name" value="Elp3"/>
    <property type="match status" value="1"/>
</dbReference>
<keyword evidence="2" id="KW-0349">Heme</keyword>
<evidence type="ECO:0000256" key="2">
    <source>
        <dbReference type="RuleBase" id="RU364116"/>
    </source>
</evidence>
<keyword evidence="2" id="KW-0143">Chaperone</keyword>
<dbReference type="SFLD" id="SFLDG01065">
    <property type="entry name" value="anaerobic_coproporphyrinogen-I"/>
    <property type="match status" value="1"/>
</dbReference>
<dbReference type="GO" id="GO:0006779">
    <property type="term" value="P:porphyrin-containing compound biosynthetic process"/>
    <property type="evidence" value="ECO:0007669"/>
    <property type="project" value="InterPro"/>
</dbReference>
<dbReference type="Proteomes" id="UP000326944">
    <property type="component" value="Chromosome"/>
</dbReference>
<keyword evidence="2" id="KW-0411">Iron-sulfur</keyword>
<evidence type="ECO:0000313" key="5">
    <source>
        <dbReference type="Proteomes" id="UP000326944"/>
    </source>
</evidence>
<dbReference type="KEGG" id="sulg:FJR48_02020"/>
<dbReference type="AlphaFoldDB" id="A0A5P8NYT1"/>
<keyword evidence="5" id="KW-1185">Reference proteome</keyword>
<dbReference type="SFLD" id="SFLDS00029">
    <property type="entry name" value="Radical_SAM"/>
    <property type="match status" value="1"/>
</dbReference>
<dbReference type="Gene3D" id="3.80.30.20">
    <property type="entry name" value="tm_1862 like domain"/>
    <property type="match status" value="1"/>
</dbReference>
<dbReference type="CDD" id="cd01335">
    <property type="entry name" value="Radical_SAM"/>
    <property type="match status" value="1"/>
</dbReference>
<name>A0A5P8NYT1_9BACT</name>
<accession>A0A5P8NYT1</accession>
<sequence length="353" mass="40360">MLYIHIPFCDSKCSYCAFNSYVDKFHLKQKYVDALLSQLDFELKRFDIKKNSLKTLFLGGGTPSTLSPKLYEPLFKKIKPYLASDAEITSEANPNSATHEWLEGMNTLGVNRLSFGVQSFNDEKLKLLNRAHNSSQAKTAIKLASKLGFKNISLDLIYATAGDTKELLQKDIDKAFKLPINHLSAYALTIEEGTAFENKPQMSKENLDLTTWLFSEISKHGFEQYEISNFGSYKSKHNMGYWRYKDYIGLGSGAVGKKGNKRFYPTSDIDEYIKNPLNIKDEFLSDEDIKFEKIFLGFRSLIGVNIDILTHKEIQKANILLKENKLIFNSNTYYNPNFLLADEIAIFLTDFNN</sequence>
<organism evidence="4 5">
    <name type="scientific">Sulfurimonas lithotrophica</name>
    <dbReference type="NCBI Taxonomy" id="2590022"/>
    <lineage>
        <taxon>Bacteria</taxon>
        <taxon>Pseudomonadati</taxon>
        <taxon>Campylobacterota</taxon>
        <taxon>Epsilonproteobacteria</taxon>
        <taxon>Campylobacterales</taxon>
        <taxon>Sulfurimonadaceae</taxon>
        <taxon>Sulfurimonas</taxon>
    </lineage>
</organism>
<comment type="function">
    <text evidence="2">Probably acts as a heme chaperone, transferring heme to an unknown acceptor. Binds one molecule of heme per monomer, possibly covalently. Binds 1 [4Fe-4S] cluster. The cluster is coordinated with 3 cysteines and an exchangeable S-adenosyl-L-methionine.</text>
</comment>
<protein>
    <recommendedName>
        <fullName evidence="2">Heme chaperone HemW</fullName>
    </recommendedName>
</protein>
<dbReference type="InterPro" id="IPR004559">
    <property type="entry name" value="HemW-like"/>
</dbReference>
<keyword evidence="2" id="KW-0408">Iron</keyword>
<dbReference type="OrthoDB" id="9808022at2"/>
<dbReference type="EMBL" id="CP043617">
    <property type="protein sequence ID" value="QFR48567.1"/>
    <property type="molecule type" value="Genomic_DNA"/>
</dbReference>
<keyword evidence="2" id="KW-0949">S-adenosyl-L-methionine</keyword>
<dbReference type="GO" id="GO:0005737">
    <property type="term" value="C:cytoplasm"/>
    <property type="evidence" value="ECO:0007669"/>
    <property type="project" value="UniProtKB-SubCell"/>
</dbReference>
<dbReference type="InterPro" id="IPR007197">
    <property type="entry name" value="rSAM"/>
</dbReference>
<dbReference type="PANTHER" id="PTHR13932">
    <property type="entry name" value="COPROPORPHYRINIGEN III OXIDASE"/>
    <property type="match status" value="1"/>
</dbReference>
<dbReference type="SUPFAM" id="SSF102114">
    <property type="entry name" value="Radical SAM enzymes"/>
    <property type="match status" value="1"/>
</dbReference>
<comment type="similarity">
    <text evidence="1">Belongs to the anaerobic coproporphyrinogen-III oxidase family. HemW subfamily.</text>
</comment>
<feature type="domain" description="Radical SAM core" evidence="3">
    <location>
        <begin position="1"/>
        <end position="223"/>
    </location>
</feature>
<dbReference type="SFLD" id="SFLDG01082">
    <property type="entry name" value="B12-binding_domain_containing"/>
    <property type="match status" value="1"/>
</dbReference>
<dbReference type="InterPro" id="IPR058240">
    <property type="entry name" value="rSAM_sf"/>
</dbReference>
<evidence type="ECO:0000259" key="3">
    <source>
        <dbReference type="PROSITE" id="PS51918"/>
    </source>
</evidence>
<keyword evidence="2" id="KW-0479">Metal-binding</keyword>
<keyword evidence="2" id="KW-0963">Cytoplasm</keyword>
<proteinExistence type="inferred from homology"/>
<dbReference type="GO" id="GO:0051539">
    <property type="term" value="F:4 iron, 4 sulfur cluster binding"/>
    <property type="evidence" value="ECO:0007669"/>
    <property type="project" value="UniProtKB-UniRule"/>
</dbReference>
<dbReference type="SFLD" id="SFLDF00562">
    <property type="entry name" value="HemN-like__clustered_with_heat"/>
    <property type="match status" value="1"/>
</dbReference>
<evidence type="ECO:0000256" key="1">
    <source>
        <dbReference type="ARBA" id="ARBA00006100"/>
    </source>
</evidence>
<dbReference type="InterPro" id="IPR034505">
    <property type="entry name" value="Coproporphyrinogen-III_oxidase"/>
</dbReference>
<reference evidence="4 5" key="1">
    <citation type="submission" date="2019-09" db="EMBL/GenBank/DDBJ databases">
        <title>Sulfurimonas gotlandica sp. nov., a chemoautotrophic and psychrotolerant epsilonproteobacterium isolated from a pelagic redoxcline, and an emended description of the genus Sulfurimonas.</title>
        <authorList>
            <person name="Wang S."/>
            <person name="Jiang L."/>
            <person name="Shao S."/>
        </authorList>
    </citation>
    <scope>NUCLEOTIDE SEQUENCE [LARGE SCALE GENOMIC DNA]</scope>
    <source>
        <strain evidence="4 5">GYSZ_1</strain>
    </source>
</reference>
<dbReference type="GO" id="GO:0046872">
    <property type="term" value="F:metal ion binding"/>
    <property type="evidence" value="ECO:0007669"/>
    <property type="project" value="UniProtKB-UniRule"/>
</dbReference>
<dbReference type="GO" id="GO:0004109">
    <property type="term" value="F:coproporphyrinogen oxidase activity"/>
    <property type="evidence" value="ECO:0007669"/>
    <property type="project" value="InterPro"/>
</dbReference>